<name>A0AAV7VKN3_PLEWA</name>
<evidence type="ECO:0000259" key="1">
    <source>
        <dbReference type="Pfam" id="PF24626"/>
    </source>
</evidence>
<protein>
    <recommendedName>
        <fullName evidence="1">Tf2-1-like SH3-like domain-containing protein</fullName>
    </recommendedName>
</protein>
<organism evidence="2 3">
    <name type="scientific">Pleurodeles waltl</name>
    <name type="common">Iberian ribbed newt</name>
    <dbReference type="NCBI Taxonomy" id="8319"/>
    <lineage>
        <taxon>Eukaryota</taxon>
        <taxon>Metazoa</taxon>
        <taxon>Chordata</taxon>
        <taxon>Craniata</taxon>
        <taxon>Vertebrata</taxon>
        <taxon>Euteleostomi</taxon>
        <taxon>Amphibia</taxon>
        <taxon>Batrachia</taxon>
        <taxon>Caudata</taxon>
        <taxon>Salamandroidea</taxon>
        <taxon>Salamandridae</taxon>
        <taxon>Pleurodelinae</taxon>
        <taxon>Pleurodeles</taxon>
    </lineage>
</organism>
<dbReference type="InterPro" id="IPR056924">
    <property type="entry name" value="SH3_Tf2-1"/>
</dbReference>
<dbReference type="PANTHER" id="PTHR37984">
    <property type="entry name" value="PROTEIN CBG26694"/>
    <property type="match status" value="1"/>
</dbReference>
<evidence type="ECO:0000313" key="3">
    <source>
        <dbReference type="Proteomes" id="UP001066276"/>
    </source>
</evidence>
<gene>
    <name evidence="2" type="ORF">NDU88_005295</name>
</gene>
<dbReference type="Proteomes" id="UP001066276">
    <property type="component" value="Chromosome 2_1"/>
</dbReference>
<proteinExistence type="predicted"/>
<feature type="domain" description="Tf2-1-like SH3-like" evidence="1">
    <location>
        <begin position="314"/>
        <end position="361"/>
    </location>
</feature>
<dbReference type="AlphaFoldDB" id="A0AAV7VKN3"/>
<dbReference type="EMBL" id="JANPWB010000003">
    <property type="protein sequence ID" value="KAJ1201486.1"/>
    <property type="molecule type" value="Genomic_DNA"/>
</dbReference>
<evidence type="ECO:0000313" key="2">
    <source>
        <dbReference type="EMBL" id="KAJ1201486.1"/>
    </source>
</evidence>
<dbReference type="PANTHER" id="PTHR37984:SF15">
    <property type="entry name" value="INTEGRASE CATALYTIC DOMAIN-CONTAINING PROTEIN"/>
    <property type="match status" value="1"/>
</dbReference>
<dbReference type="InterPro" id="IPR050951">
    <property type="entry name" value="Retrovirus_Pol_polyprotein"/>
</dbReference>
<accession>A0AAV7VKN3</accession>
<keyword evidence="3" id="KW-1185">Reference proteome</keyword>
<comment type="caution">
    <text evidence="2">The sequence shown here is derived from an EMBL/GenBank/DDBJ whole genome shotgun (WGS) entry which is preliminary data.</text>
</comment>
<sequence length="493" mass="57023">MQSSLGHSPFEMLFGRQPRTLLDMLSEQWEDTEEEIKDLLTYTRDLRENLHTVWEEAHTALREAQHKQKQIYDTHSAVRTLAVGDKALVLLPSTENKLLARWQRPFEVIAQINPTTYRLAMPQSGGREEIYHINLLKKWVEPTGGQAIHYVTSDVNEDIPYPFLSHQDVFNPGKPWINPDLAMSYLSQLNHLVTQNQDVFSKYPGRTTLVQHPIRLKENTVSRQRPYRHSPFEMLFGRQPRTLLDMLSEQWEDTEEEIKDLLTYTRDLRENLHTVWEEAHTALREAQHKQKQIYDTHSAVRTLAVGDKALVLLPSTENKLLARWQRPFEVIAQINPTTYRLAMPQSGGREEIYHINLLKKWVEPTGGQAIHYVTSDVNEDIPYPFLSHQDVFNPGKPWINPDLAMSYLSQLNHLVTQNQDVFSKYPGRTTLVQHPIRLKENTSSTPGTSTPADSVRRTSADTPFLLLFPTKERNPLILALPYTPDPEIPEKLL</sequence>
<feature type="domain" description="Tf2-1-like SH3-like" evidence="1">
    <location>
        <begin position="92"/>
        <end position="139"/>
    </location>
</feature>
<reference evidence="2" key="1">
    <citation type="journal article" date="2022" name="bioRxiv">
        <title>Sequencing and chromosome-scale assembly of the giantPleurodeles waltlgenome.</title>
        <authorList>
            <person name="Brown T."/>
            <person name="Elewa A."/>
            <person name="Iarovenko S."/>
            <person name="Subramanian E."/>
            <person name="Araus A.J."/>
            <person name="Petzold A."/>
            <person name="Susuki M."/>
            <person name="Suzuki K.-i.T."/>
            <person name="Hayashi T."/>
            <person name="Toyoda A."/>
            <person name="Oliveira C."/>
            <person name="Osipova E."/>
            <person name="Leigh N.D."/>
            <person name="Simon A."/>
            <person name="Yun M.H."/>
        </authorList>
    </citation>
    <scope>NUCLEOTIDE SEQUENCE</scope>
    <source>
        <strain evidence="2">20211129_DDA</strain>
        <tissue evidence="2">Liver</tissue>
    </source>
</reference>
<dbReference type="Pfam" id="PF24626">
    <property type="entry name" value="SH3_Tf2-1"/>
    <property type="match status" value="2"/>
</dbReference>